<dbReference type="SUPFAM" id="SSF56300">
    <property type="entry name" value="Metallo-dependent phosphatases"/>
    <property type="match status" value="1"/>
</dbReference>
<dbReference type="Proteomes" id="UP001519289">
    <property type="component" value="Unassembled WGS sequence"/>
</dbReference>
<evidence type="ECO:0000259" key="1">
    <source>
        <dbReference type="Pfam" id="PF00149"/>
    </source>
</evidence>
<dbReference type="RefSeq" id="WP_209468124.1">
    <property type="nucleotide sequence ID" value="NZ_JAGGLG010000044.1"/>
</dbReference>
<dbReference type="PANTHER" id="PTHR31302:SF22">
    <property type="entry name" value="PHOSPHOESTERASE"/>
    <property type="match status" value="1"/>
</dbReference>
<reference evidence="2 3" key="1">
    <citation type="submission" date="2021-03" db="EMBL/GenBank/DDBJ databases">
        <title>Genomic Encyclopedia of Type Strains, Phase IV (KMG-IV): sequencing the most valuable type-strain genomes for metagenomic binning, comparative biology and taxonomic classification.</title>
        <authorList>
            <person name="Goeker M."/>
        </authorList>
    </citation>
    <scope>NUCLEOTIDE SEQUENCE [LARGE SCALE GENOMIC DNA]</scope>
    <source>
        <strain evidence="2 3">DSM 27138</strain>
    </source>
</reference>
<dbReference type="InterPro" id="IPR029052">
    <property type="entry name" value="Metallo-depent_PP-like"/>
</dbReference>
<dbReference type="InterPro" id="IPR004843">
    <property type="entry name" value="Calcineurin-like_PHP"/>
</dbReference>
<name>A0ABS4JWW9_9FIRM</name>
<evidence type="ECO:0000313" key="2">
    <source>
        <dbReference type="EMBL" id="MBP2020023.1"/>
    </source>
</evidence>
<dbReference type="PIRSF" id="PIRSF033094">
    <property type="entry name" value="Pesterase_CT488"/>
    <property type="match status" value="1"/>
</dbReference>
<dbReference type="InterPro" id="IPR051158">
    <property type="entry name" value="Metallophosphoesterase_sf"/>
</dbReference>
<comment type="caution">
    <text evidence="2">The sequence shown here is derived from an EMBL/GenBank/DDBJ whole genome shotgun (WGS) entry which is preliminary data.</text>
</comment>
<sequence length="256" mass="28083">MAIYAIGDPHLSLVVNKPMDVFGPRWAGHTVRFLQNWEATVGPEDVVLVPGDISWGMTIEEALPDLQEIDRLPGRKLLIQGNHDYWWQSLKKLRELPLSTISFIQNDAVLLPEGSVPGVAGPVAVCGTRGWITPGDRSWGEDPAHNEKIYLREVGRLKLSLEAGRKAGAAAYVVMLHYPPVADDHAPTGFTELLEGWGNVLLCVYGHLHGPSASQRALQGVHRGVRYQLVACDAIDFTPVDLFPPGRDVTEVDSLC</sequence>
<dbReference type="EMBL" id="JAGGLG010000044">
    <property type="protein sequence ID" value="MBP2020023.1"/>
    <property type="molecule type" value="Genomic_DNA"/>
</dbReference>
<accession>A0ABS4JWW9</accession>
<proteinExistence type="predicted"/>
<organism evidence="2 3">
    <name type="scientific">Symbiobacterium terraclitae</name>
    <dbReference type="NCBI Taxonomy" id="557451"/>
    <lineage>
        <taxon>Bacteria</taxon>
        <taxon>Bacillati</taxon>
        <taxon>Bacillota</taxon>
        <taxon>Clostridia</taxon>
        <taxon>Eubacteriales</taxon>
        <taxon>Symbiobacteriaceae</taxon>
        <taxon>Symbiobacterium</taxon>
    </lineage>
</organism>
<keyword evidence="3" id="KW-1185">Reference proteome</keyword>
<dbReference type="PANTHER" id="PTHR31302">
    <property type="entry name" value="TRANSMEMBRANE PROTEIN WITH METALLOPHOSPHOESTERASE DOMAIN-RELATED"/>
    <property type="match status" value="1"/>
</dbReference>
<dbReference type="Gene3D" id="3.60.21.10">
    <property type="match status" value="1"/>
</dbReference>
<dbReference type="Pfam" id="PF00149">
    <property type="entry name" value="Metallophos"/>
    <property type="match status" value="1"/>
</dbReference>
<dbReference type="InterPro" id="IPR014578">
    <property type="entry name" value="Pesterase_CT488"/>
</dbReference>
<evidence type="ECO:0000313" key="3">
    <source>
        <dbReference type="Proteomes" id="UP001519289"/>
    </source>
</evidence>
<protein>
    <submittedName>
        <fullName evidence="2">Phosphohydrolase</fullName>
    </submittedName>
</protein>
<feature type="domain" description="Calcineurin-like phosphoesterase" evidence="1">
    <location>
        <begin position="1"/>
        <end position="211"/>
    </location>
</feature>
<gene>
    <name evidence="2" type="ORF">J2Z79_003477</name>
</gene>